<evidence type="ECO:0000256" key="10">
    <source>
        <dbReference type="ARBA" id="ARBA00042639"/>
    </source>
</evidence>
<dbReference type="InterPro" id="IPR013766">
    <property type="entry name" value="Thioredoxin_domain"/>
</dbReference>
<dbReference type="PANTHER" id="PTHR42801:SF4">
    <property type="entry name" value="AHPC_TSA FAMILY PROTEIN"/>
    <property type="match status" value="1"/>
</dbReference>
<evidence type="ECO:0000256" key="6">
    <source>
        <dbReference type="ARBA" id="ARBA00023157"/>
    </source>
</evidence>
<keyword evidence="12" id="KW-0732">Signal</keyword>
<dbReference type="InterPro" id="IPR050924">
    <property type="entry name" value="Peroxiredoxin_BCP/PrxQ"/>
</dbReference>
<organism evidence="14 15">
    <name type="scientific">Acetobacter senegalensis</name>
    <dbReference type="NCBI Taxonomy" id="446692"/>
    <lineage>
        <taxon>Bacteria</taxon>
        <taxon>Pseudomonadati</taxon>
        <taxon>Pseudomonadota</taxon>
        <taxon>Alphaproteobacteria</taxon>
        <taxon>Acetobacterales</taxon>
        <taxon>Acetobacteraceae</taxon>
        <taxon>Acetobacter</taxon>
    </lineage>
</organism>
<evidence type="ECO:0000256" key="9">
    <source>
        <dbReference type="ARBA" id="ARBA00038489"/>
    </source>
</evidence>
<keyword evidence="15" id="KW-1185">Reference proteome</keyword>
<evidence type="ECO:0000256" key="11">
    <source>
        <dbReference type="ARBA" id="ARBA00049091"/>
    </source>
</evidence>
<feature type="chain" id="PRO_5006856269" description="thioredoxin-dependent peroxiredoxin" evidence="12">
    <location>
        <begin position="37"/>
        <end position="214"/>
    </location>
</feature>
<evidence type="ECO:0000256" key="5">
    <source>
        <dbReference type="ARBA" id="ARBA00023002"/>
    </source>
</evidence>
<comment type="function">
    <text evidence="1">Thiol-specific peroxidase that catalyzes the reduction of hydrogen peroxide and organic hydroperoxides to water and alcohols, respectively. Plays a role in cell protection against oxidative stress by detoxifying peroxides and as sensor of hydrogen peroxide-mediated signaling events.</text>
</comment>
<keyword evidence="5 14" id="KW-0560">Oxidoreductase</keyword>
<dbReference type="KEGG" id="asz:ASN_515"/>
<dbReference type="PANTHER" id="PTHR42801">
    <property type="entry name" value="THIOREDOXIN-DEPENDENT PEROXIDE REDUCTASE"/>
    <property type="match status" value="1"/>
</dbReference>
<evidence type="ECO:0000313" key="14">
    <source>
        <dbReference type="EMBL" id="CEF39932.1"/>
    </source>
</evidence>
<dbReference type="CDD" id="cd03017">
    <property type="entry name" value="PRX_BCP"/>
    <property type="match status" value="1"/>
</dbReference>
<dbReference type="SUPFAM" id="SSF52833">
    <property type="entry name" value="Thioredoxin-like"/>
    <property type="match status" value="1"/>
</dbReference>
<gene>
    <name evidence="14" type="primary">bcp</name>
    <name evidence="14" type="ORF">ASN_515</name>
</gene>
<dbReference type="GO" id="GO:0005737">
    <property type="term" value="C:cytoplasm"/>
    <property type="evidence" value="ECO:0007669"/>
    <property type="project" value="TreeGrafter"/>
</dbReference>
<dbReference type="GO" id="GO:0008379">
    <property type="term" value="F:thioredoxin peroxidase activity"/>
    <property type="evidence" value="ECO:0007669"/>
    <property type="project" value="TreeGrafter"/>
</dbReference>
<dbReference type="GO" id="GO:0034599">
    <property type="term" value="P:cellular response to oxidative stress"/>
    <property type="evidence" value="ECO:0007669"/>
    <property type="project" value="TreeGrafter"/>
</dbReference>
<evidence type="ECO:0000313" key="15">
    <source>
        <dbReference type="Proteomes" id="UP000056109"/>
    </source>
</evidence>
<dbReference type="PATRIC" id="fig|446692.3.peg.477"/>
<dbReference type="Pfam" id="PF00578">
    <property type="entry name" value="AhpC-TSA"/>
    <property type="match status" value="1"/>
</dbReference>
<dbReference type="EMBL" id="LN606600">
    <property type="protein sequence ID" value="CEF39932.1"/>
    <property type="molecule type" value="Genomic_DNA"/>
</dbReference>
<protein>
    <recommendedName>
        <fullName evidence="2">thioredoxin-dependent peroxiredoxin</fullName>
        <ecNumber evidence="2">1.11.1.24</ecNumber>
    </recommendedName>
    <alternativeName>
        <fullName evidence="8">Thioredoxin peroxidase</fullName>
    </alternativeName>
    <alternativeName>
        <fullName evidence="10">Thioredoxin-dependent peroxiredoxin Bcp</fullName>
    </alternativeName>
</protein>
<evidence type="ECO:0000256" key="2">
    <source>
        <dbReference type="ARBA" id="ARBA00013017"/>
    </source>
</evidence>
<evidence type="ECO:0000256" key="8">
    <source>
        <dbReference type="ARBA" id="ARBA00032824"/>
    </source>
</evidence>
<name>A0A0U5EQJ1_9PROT</name>
<keyword evidence="3 14" id="KW-0575">Peroxidase</keyword>
<dbReference type="GO" id="GO:0045454">
    <property type="term" value="P:cell redox homeostasis"/>
    <property type="evidence" value="ECO:0007669"/>
    <property type="project" value="TreeGrafter"/>
</dbReference>
<dbReference type="Gene3D" id="3.40.30.10">
    <property type="entry name" value="Glutaredoxin"/>
    <property type="match status" value="1"/>
</dbReference>
<evidence type="ECO:0000256" key="3">
    <source>
        <dbReference type="ARBA" id="ARBA00022559"/>
    </source>
</evidence>
<sequence>MFRLMVVAFTLAGWLKSMTKKSVLRAVMIRSCTALAAVGLCATAVPLVGAQRALAALAQGETAPDFTLQGALGGKLLTFSLKDALKKGPVVLYFFPAAFTKGCTLEAHAFAEATEDFAKQGATVVGVTAGNVDRVAEFSKEECRSKFAVLADPGAKVAGLYKSLSSQGMFLHSDRSSYVITPDDKIVLSYTSQDPETHVSKTLDAVTAWHASAQ</sequence>
<evidence type="ECO:0000256" key="4">
    <source>
        <dbReference type="ARBA" id="ARBA00022862"/>
    </source>
</evidence>
<keyword evidence="4" id="KW-0049">Antioxidant</keyword>
<dbReference type="EC" id="1.11.1.24" evidence="2"/>
<dbReference type="AlphaFoldDB" id="A0A0U5EQJ1"/>
<comment type="catalytic activity">
    <reaction evidence="11">
        <text>a hydroperoxide + [thioredoxin]-dithiol = an alcohol + [thioredoxin]-disulfide + H2O</text>
        <dbReference type="Rhea" id="RHEA:62620"/>
        <dbReference type="Rhea" id="RHEA-COMP:10698"/>
        <dbReference type="Rhea" id="RHEA-COMP:10700"/>
        <dbReference type="ChEBI" id="CHEBI:15377"/>
        <dbReference type="ChEBI" id="CHEBI:29950"/>
        <dbReference type="ChEBI" id="CHEBI:30879"/>
        <dbReference type="ChEBI" id="CHEBI:35924"/>
        <dbReference type="ChEBI" id="CHEBI:50058"/>
        <dbReference type="EC" id="1.11.1.24"/>
    </reaction>
</comment>
<comment type="similarity">
    <text evidence="9">Belongs to the peroxiredoxin family. BCP/PrxQ subfamily.</text>
</comment>
<evidence type="ECO:0000256" key="7">
    <source>
        <dbReference type="ARBA" id="ARBA00023284"/>
    </source>
</evidence>
<feature type="domain" description="Thioredoxin" evidence="13">
    <location>
        <begin position="57"/>
        <end position="208"/>
    </location>
</feature>
<keyword evidence="7" id="KW-0676">Redox-active center</keyword>
<evidence type="ECO:0000256" key="1">
    <source>
        <dbReference type="ARBA" id="ARBA00003330"/>
    </source>
</evidence>
<dbReference type="Proteomes" id="UP000056109">
    <property type="component" value="Chromosome I"/>
</dbReference>
<accession>A0A0U5EQJ1</accession>
<keyword evidence="6" id="KW-1015">Disulfide bond</keyword>
<dbReference type="PROSITE" id="PS51352">
    <property type="entry name" value="THIOREDOXIN_2"/>
    <property type="match status" value="1"/>
</dbReference>
<reference evidence="15" key="1">
    <citation type="submission" date="2014-09" db="EMBL/GenBank/DDBJ databases">
        <authorList>
            <person name="Illeghems K.G."/>
        </authorList>
    </citation>
    <scope>NUCLEOTIDE SEQUENCE [LARGE SCALE GENOMIC DNA]</scope>
    <source>
        <strain evidence="15">108B</strain>
    </source>
</reference>
<dbReference type="InterPro" id="IPR036249">
    <property type="entry name" value="Thioredoxin-like_sf"/>
</dbReference>
<feature type="signal peptide" evidence="12">
    <location>
        <begin position="1"/>
        <end position="36"/>
    </location>
</feature>
<dbReference type="InterPro" id="IPR000866">
    <property type="entry name" value="AhpC/TSA"/>
</dbReference>
<proteinExistence type="inferred from homology"/>
<evidence type="ECO:0000256" key="12">
    <source>
        <dbReference type="SAM" id="SignalP"/>
    </source>
</evidence>
<evidence type="ECO:0000259" key="13">
    <source>
        <dbReference type="PROSITE" id="PS51352"/>
    </source>
</evidence>